<evidence type="ECO:0000256" key="5">
    <source>
        <dbReference type="ARBA" id="ARBA00022989"/>
    </source>
</evidence>
<reference evidence="15" key="1">
    <citation type="journal article" date="2019" name="Int. J. Syst. Evol. Microbiol.">
        <title>The Global Catalogue of Microorganisms (GCM) 10K type strain sequencing project: providing services to taxonomists for standard genome sequencing and annotation.</title>
        <authorList>
            <consortium name="The Broad Institute Genomics Platform"/>
            <consortium name="The Broad Institute Genome Sequencing Center for Infectious Disease"/>
            <person name="Wu L."/>
            <person name="Ma J."/>
        </authorList>
    </citation>
    <scope>NUCLEOTIDE SEQUENCE [LARGE SCALE GENOMIC DNA]</scope>
    <source>
        <strain evidence="15">R28</strain>
    </source>
</reference>
<keyword evidence="6 11" id="KW-0472">Membrane</keyword>
<dbReference type="InterPro" id="IPR051474">
    <property type="entry name" value="Anti-sigma-K/W_factor"/>
</dbReference>
<evidence type="ECO:0000313" key="14">
    <source>
        <dbReference type="EMBL" id="MFD2042802.1"/>
    </source>
</evidence>
<comment type="similarity">
    <text evidence="7">Belongs to the zinc-associated anti-sigma factor (ZAS) superfamily. Anti-sigma-W factor family.</text>
</comment>
<evidence type="ECO:0000256" key="3">
    <source>
        <dbReference type="ARBA" id="ARBA00022475"/>
    </source>
</evidence>
<feature type="domain" description="Anti-sigma K factor RskA C-terminal" evidence="12">
    <location>
        <begin position="89"/>
        <end position="230"/>
    </location>
</feature>
<dbReference type="PANTHER" id="PTHR37461">
    <property type="entry name" value="ANTI-SIGMA-K FACTOR RSKA"/>
    <property type="match status" value="1"/>
</dbReference>
<feature type="domain" description="Putative zinc-finger" evidence="13">
    <location>
        <begin position="7"/>
        <end position="36"/>
    </location>
</feature>
<dbReference type="RefSeq" id="WP_377554431.1">
    <property type="nucleotide sequence ID" value="NZ_JBHUHQ010000002.1"/>
</dbReference>
<dbReference type="Pfam" id="PF10099">
    <property type="entry name" value="RskA_C"/>
    <property type="match status" value="1"/>
</dbReference>
<comment type="caution">
    <text evidence="14">The sequence shown here is derived from an EMBL/GenBank/DDBJ whole genome shotgun (WGS) entry which is preliminary data.</text>
</comment>
<keyword evidence="3" id="KW-1003">Cell membrane</keyword>
<dbReference type="EMBL" id="JBHUHQ010000002">
    <property type="protein sequence ID" value="MFD2042802.1"/>
    <property type="molecule type" value="Genomic_DNA"/>
</dbReference>
<evidence type="ECO:0000256" key="11">
    <source>
        <dbReference type="SAM" id="Phobius"/>
    </source>
</evidence>
<evidence type="ECO:0000313" key="15">
    <source>
        <dbReference type="Proteomes" id="UP001597383"/>
    </source>
</evidence>
<evidence type="ECO:0000259" key="13">
    <source>
        <dbReference type="Pfam" id="PF13490"/>
    </source>
</evidence>
<dbReference type="InterPro" id="IPR018764">
    <property type="entry name" value="RskA_C"/>
</dbReference>
<dbReference type="InterPro" id="IPR027383">
    <property type="entry name" value="Znf_put"/>
</dbReference>
<evidence type="ECO:0000256" key="10">
    <source>
        <dbReference type="ARBA" id="ARBA00030803"/>
    </source>
</evidence>
<comment type="subcellular location">
    <subcellularLocation>
        <location evidence="2">Cell membrane</location>
    </subcellularLocation>
    <subcellularLocation>
        <location evidence="1">Membrane</location>
        <topology evidence="1">Single-pass membrane protein</topology>
    </subcellularLocation>
</comment>
<dbReference type="Pfam" id="PF13490">
    <property type="entry name" value="zf-HC2"/>
    <property type="match status" value="1"/>
</dbReference>
<evidence type="ECO:0000256" key="7">
    <source>
        <dbReference type="ARBA" id="ARBA00024353"/>
    </source>
</evidence>
<accession>A0ABW4VU65</accession>
<evidence type="ECO:0000256" key="4">
    <source>
        <dbReference type="ARBA" id="ARBA00022692"/>
    </source>
</evidence>
<gene>
    <name evidence="14" type="ORF">ACFSJF_00565</name>
</gene>
<keyword evidence="4 11" id="KW-0812">Transmembrane</keyword>
<evidence type="ECO:0000256" key="8">
    <source>
        <dbReference type="ARBA" id="ARBA00024438"/>
    </source>
</evidence>
<organism evidence="14 15">
    <name type="scientific">Ornithinibacillus salinisoli</name>
    <dbReference type="NCBI Taxonomy" id="1848459"/>
    <lineage>
        <taxon>Bacteria</taxon>
        <taxon>Bacillati</taxon>
        <taxon>Bacillota</taxon>
        <taxon>Bacilli</taxon>
        <taxon>Bacillales</taxon>
        <taxon>Bacillaceae</taxon>
        <taxon>Ornithinibacillus</taxon>
    </lineage>
</organism>
<evidence type="ECO:0000256" key="1">
    <source>
        <dbReference type="ARBA" id="ARBA00004167"/>
    </source>
</evidence>
<evidence type="ECO:0000259" key="12">
    <source>
        <dbReference type="Pfam" id="PF10099"/>
    </source>
</evidence>
<evidence type="ECO:0000256" key="9">
    <source>
        <dbReference type="ARBA" id="ARBA00029829"/>
    </source>
</evidence>
<dbReference type="PANTHER" id="PTHR37461:SF1">
    <property type="entry name" value="ANTI-SIGMA-K FACTOR RSKA"/>
    <property type="match status" value="1"/>
</dbReference>
<protein>
    <recommendedName>
        <fullName evidence="8">Anti-sigma-W factor RsiW</fullName>
    </recommendedName>
    <alternativeName>
        <fullName evidence="10">Regulator of SigK</fullName>
    </alternativeName>
    <alternativeName>
        <fullName evidence="9">Sigma-K anti-sigma factor RskA</fullName>
    </alternativeName>
</protein>
<sequence length="239" mass="27582">MKHIKEERIVDYALNKLSHDQAQEIENHLFSCEKCQQSLEHWKQLLLPDQIESPSPDLKTRLNHSISKLQSKKRVRFPRKISFVMVSLAVLFLLVVSLPKIQQGNEASVKKSNNYITVQHDPTSEEKFMQKPDTNRLDIIPATINKNVQSDVWLNEVTNEMVLLVDGLDPLSSQDYQLWFIHQNDDWYGELLQIRDGSASIYYKGPDIHQLKHIKVSIEPLGGSSTPTGPETFYLDLNY</sequence>
<keyword evidence="5 11" id="KW-1133">Transmembrane helix</keyword>
<feature type="transmembrane region" description="Helical" evidence="11">
    <location>
        <begin position="81"/>
        <end position="98"/>
    </location>
</feature>
<dbReference type="Gene3D" id="1.10.10.1320">
    <property type="entry name" value="Anti-sigma factor, zinc-finger domain"/>
    <property type="match status" value="1"/>
</dbReference>
<name>A0ABW4VU65_9BACI</name>
<evidence type="ECO:0000256" key="6">
    <source>
        <dbReference type="ARBA" id="ARBA00023136"/>
    </source>
</evidence>
<proteinExistence type="inferred from homology"/>
<evidence type="ECO:0000256" key="2">
    <source>
        <dbReference type="ARBA" id="ARBA00004236"/>
    </source>
</evidence>
<dbReference type="Proteomes" id="UP001597383">
    <property type="component" value="Unassembled WGS sequence"/>
</dbReference>
<dbReference type="InterPro" id="IPR041916">
    <property type="entry name" value="Anti_sigma_zinc_sf"/>
</dbReference>
<keyword evidence="15" id="KW-1185">Reference proteome</keyword>